<dbReference type="InterPro" id="IPR009078">
    <property type="entry name" value="Ferritin-like_SF"/>
</dbReference>
<dbReference type="Pfam" id="PF10118">
    <property type="entry name" value="Metal_hydrol"/>
    <property type="match status" value="1"/>
</dbReference>
<keyword evidence="1" id="KW-1133">Transmembrane helix</keyword>
<dbReference type="PANTHER" id="PTHR39456:SF1">
    <property type="entry name" value="METAL-DEPENDENT HYDROLASE"/>
    <property type="match status" value="1"/>
</dbReference>
<name>A0A426VDB4_9BURK</name>
<dbReference type="AlphaFoldDB" id="A0A426VDB4"/>
<sequence>MSSAPHTIVPRDKLDFNLDGDIPQYWFGGDPFKTRFFDAMSTIFPEGERFFISCVRDFRDQVTDPVLQHEIRDFIRQEGQHGIVHNQFNDRLKAQGIDVDMLERIETRLLFGIMRKYVPKKHTLAVTAASEHMTAIMAHSFFERKEVLEHSDPRMRAMYAWHAMEEIEHKAVAFDVMQKVAKVWYPRRILAMLEVTLGFTIHSLLVTRYMLKVDGFSRGQRARMWTKGLWWLYNPLNGLFTSIAGHYLQYFKPGYHPWKAGQLDSYQIWLDTFNRTGNPILAGEALHAAGH</sequence>
<dbReference type="SUPFAM" id="SSF47240">
    <property type="entry name" value="Ferritin-like"/>
    <property type="match status" value="1"/>
</dbReference>
<comment type="caution">
    <text evidence="2">The sequence shown here is derived from an EMBL/GenBank/DDBJ whole genome shotgun (WGS) entry which is preliminary data.</text>
</comment>
<reference evidence="2 3" key="1">
    <citation type="submission" date="2018-12" db="EMBL/GenBank/DDBJ databases">
        <title>The whole draft genome of Aquabacterium sp. SJQ9.</title>
        <authorList>
            <person name="Sun L."/>
            <person name="Gao X."/>
            <person name="Chen W."/>
            <person name="Huang K."/>
        </authorList>
    </citation>
    <scope>NUCLEOTIDE SEQUENCE [LARGE SCALE GENOMIC DNA]</scope>
    <source>
        <strain evidence="2 3">SJQ9</strain>
    </source>
</reference>
<evidence type="ECO:0000313" key="3">
    <source>
        <dbReference type="Proteomes" id="UP000269265"/>
    </source>
</evidence>
<keyword evidence="1" id="KW-0812">Transmembrane</keyword>
<feature type="transmembrane region" description="Helical" evidence="1">
    <location>
        <begin position="189"/>
        <end position="211"/>
    </location>
</feature>
<gene>
    <name evidence="2" type="ORF">EIP75_07765</name>
</gene>
<dbReference type="InterPro" id="IPR016516">
    <property type="entry name" value="UCP07580"/>
</dbReference>
<keyword evidence="2" id="KW-0378">Hydrolase</keyword>
<dbReference type="PANTHER" id="PTHR39456">
    <property type="entry name" value="METAL-DEPENDENT HYDROLASE"/>
    <property type="match status" value="1"/>
</dbReference>
<dbReference type="OrthoDB" id="4760165at2"/>
<dbReference type="Proteomes" id="UP000269265">
    <property type="component" value="Unassembled WGS sequence"/>
</dbReference>
<proteinExistence type="predicted"/>
<dbReference type="RefSeq" id="WP_125242682.1">
    <property type="nucleotide sequence ID" value="NZ_RSED01000005.1"/>
</dbReference>
<dbReference type="EMBL" id="RSED01000005">
    <property type="protein sequence ID" value="RRS04864.1"/>
    <property type="molecule type" value="Genomic_DNA"/>
</dbReference>
<dbReference type="GO" id="GO:0016787">
    <property type="term" value="F:hydrolase activity"/>
    <property type="evidence" value="ECO:0007669"/>
    <property type="project" value="UniProtKB-KW"/>
</dbReference>
<accession>A0A426VDB4</accession>
<keyword evidence="1" id="KW-0472">Membrane</keyword>
<evidence type="ECO:0000256" key="1">
    <source>
        <dbReference type="SAM" id="Phobius"/>
    </source>
</evidence>
<dbReference type="PIRSF" id="PIRSF007580">
    <property type="entry name" value="UCP07580"/>
    <property type="match status" value="1"/>
</dbReference>
<protein>
    <submittedName>
        <fullName evidence="2">Metal-dependent hydrolase</fullName>
    </submittedName>
</protein>
<feature type="transmembrane region" description="Helical" evidence="1">
    <location>
        <begin position="231"/>
        <end position="250"/>
    </location>
</feature>
<evidence type="ECO:0000313" key="2">
    <source>
        <dbReference type="EMBL" id="RRS04864.1"/>
    </source>
</evidence>
<keyword evidence="3" id="KW-1185">Reference proteome</keyword>
<organism evidence="2 3">
    <name type="scientific">Aquabacterium soli</name>
    <dbReference type="NCBI Taxonomy" id="2493092"/>
    <lineage>
        <taxon>Bacteria</taxon>
        <taxon>Pseudomonadati</taxon>
        <taxon>Pseudomonadota</taxon>
        <taxon>Betaproteobacteria</taxon>
        <taxon>Burkholderiales</taxon>
        <taxon>Aquabacterium</taxon>
    </lineage>
</organism>